<reference evidence="2" key="1">
    <citation type="submission" date="2018-05" db="EMBL/GenBank/DDBJ databases">
        <authorList>
            <person name="Lanie J.A."/>
            <person name="Ng W.-L."/>
            <person name="Kazmierczak K.M."/>
            <person name="Andrzejewski T.M."/>
            <person name="Davidsen T.M."/>
            <person name="Wayne K.J."/>
            <person name="Tettelin H."/>
            <person name="Glass J.I."/>
            <person name="Rusch D."/>
            <person name="Podicherti R."/>
            <person name="Tsui H.-C.T."/>
            <person name="Winkler M.E."/>
        </authorList>
    </citation>
    <scope>NUCLEOTIDE SEQUENCE</scope>
</reference>
<dbReference type="PANTHER" id="PTHR36965:SF1">
    <property type="entry name" value="FE(2+)-TRAFFICKING PROTEIN-RELATED"/>
    <property type="match status" value="1"/>
</dbReference>
<dbReference type="Pfam" id="PF04362">
    <property type="entry name" value="Iron_traffic"/>
    <property type="match status" value="1"/>
</dbReference>
<evidence type="ECO:0008006" key="3">
    <source>
        <dbReference type="Google" id="ProtNLM"/>
    </source>
</evidence>
<dbReference type="GO" id="GO:0034599">
    <property type="term" value="P:cellular response to oxidative stress"/>
    <property type="evidence" value="ECO:0007669"/>
    <property type="project" value="TreeGrafter"/>
</dbReference>
<protein>
    <recommendedName>
        <fullName evidence="3">Oxidative damage protection protein</fullName>
    </recommendedName>
</protein>
<dbReference type="Gene3D" id="1.10.3880.10">
    <property type="entry name" value="Fe(II) trafficking protein YggX"/>
    <property type="match status" value="1"/>
</dbReference>
<evidence type="ECO:0000256" key="1">
    <source>
        <dbReference type="ARBA" id="ARBA00023004"/>
    </source>
</evidence>
<dbReference type="SUPFAM" id="SSF111148">
    <property type="entry name" value="YggX-like"/>
    <property type="match status" value="1"/>
</dbReference>
<sequence length="92" mass="10274">MVTTVQCVVLEREAEALDAPPYPGELGQRIVESVSKEGWTQWLERLVLIINENQLSSADPENLDHIEQHMIGFLFGEGDLGDVPQGFGPRKK</sequence>
<name>A0A381VPH4_9ZZZZ</name>
<keyword evidence="1" id="KW-0408">Iron</keyword>
<evidence type="ECO:0000313" key="2">
    <source>
        <dbReference type="EMBL" id="SVA41961.1"/>
    </source>
</evidence>
<gene>
    <name evidence="2" type="ORF">METZ01_LOCUS94815</name>
</gene>
<dbReference type="EMBL" id="UINC01009354">
    <property type="protein sequence ID" value="SVA41961.1"/>
    <property type="molecule type" value="Genomic_DNA"/>
</dbReference>
<dbReference type="NCBIfam" id="NF003817">
    <property type="entry name" value="PRK05408.1"/>
    <property type="match status" value="1"/>
</dbReference>
<dbReference type="PANTHER" id="PTHR36965">
    <property type="entry name" value="FE(2+)-TRAFFICKING PROTEIN-RELATED"/>
    <property type="match status" value="1"/>
</dbReference>
<dbReference type="InterPro" id="IPR007457">
    <property type="entry name" value="Fe_traffick_prot_YggX"/>
</dbReference>
<dbReference type="AlphaFoldDB" id="A0A381VPH4"/>
<organism evidence="2">
    <name type="scientific">marine metagenome</name>
    <dbReference type="NCBI Taxonomy" id="408172"/>
    <lineage>
        <taxon>unclassified sequences</taxon>
        <taxon>metagenomes</taxon>
        <taxon>ecological metagenomes</taxon>
    </lineage>
</organism>
<dbReference type="GO" id="GO:0005506">
    <property type="term" value="F:iron ion binding"/>
    <property type="evidence" value="ECO:0007669"/>
    <property type="project" value="InterPro"/>
</dbReference>
<proteinExistence type="predicted"/>
<dbReference type="InterPro" id="IPR036766">
    <property type="entry name" value="Fe_traffick_prot_YggX_sf"/>
</dbReference>
<dbReference type="GO" id="GO:0005829">
    <property type="term" value="C:cytosol"/>
    <property type="evidence" value="ECO:0007669"/>
    <property type="project" value="TreeGrafter"/>
</dbReference>
<accession>A0A381VPH4</accession>